<evidence type="ECO:0000313" key="1">
    <source>
        <dbReference type="EMBL" id="CRK98445.1"/>
    </source>
</evidence>
<accession>A0A1J1IDW8</accession>
<keyword evidence="2" id="KW-1185">Reference proteome</keyword>
<protein>
    <submittedName>
        <fullName evidence="1">CLUMA_CG011802, isoform A</fullName>
    </submittedName>
</protein>
<sequence length="101" mass="11690">MSNLPSTMKNVSHQSFNSCFGSFFLVAENKEMKFYSAVNNSTRMIIDERVLLMTWLILLKPLTLAVLKKQRQIVLKYSQRCEKILIPNGDNEENCQKRGFA</sequence>
<reference evidence="1 2" key="1">
    <citation type="submission" date="2015-04" db="EMBL/GenBank/DDBJ databases">
        <authorList>
            <person name="Syromyatnikov M.Y."/>
            <person name="Popov V.N."/>
        </authorList>
    </citation>
    <scope>NUCLEOTIDE SEQUENCE [LARGE SCALE GENOMIC DNA]</scope>
</reference>
<dbReference type="EMBL" id="CVRI01000047">
    <property type="protein sequence ID" value="CRK98445.1"/>
    <property type="molecule type" value="Genomic_DNA"/>
</dbReference>
<dbReference type="AlphaFoldDB" id="A0A1J1IDW8"/>
<organism evidence="1 2">
    <name type="scientific">Clunio marinus</name>
    <dbReference type="NCBI Taxonomy" id="568069"/>
    <lineage>
        <taxon>Eukaryota</taxon>
        <taxon>Metazoa</taxon>
        <taxon>Ecdysozoa</taxon>
        <taxon>Arthropoda</taxon>
        <taxon>Hexapoda</taxon>
        <taxon>Insecta</taxon>
        <taxon>Pterygota</taxon>
        <taxon>Neoptera</taxon>
        <taxon>Endopterygota</taxon>
        <taxon>Diptera</taxon>
        <taxon>Nematocera</taxon>
        <taxon>Chironomoidea</taxon>
        <taxon>Chironomidae</taxon>
        <taxon>Clunio</taxon>
    </lineage>
</organism>
<evidence type="ECO:0000313" key="2">
    <source>
        <dbReference type="Proteomes" id="UP000183832"/>
    </source>
</evidence>
<name>A0A1J1IDW8_9DIPT</name>
<dbReference type="Proteomes" id="UP000183832">
    <property type="component" value="Unassembled WGS sequence"/>
</dbReference>
<proteinExistence type="predicted"/>
<gene>
    <name evidence="1" type="ORF">CLUMA_CG011802</name>
</gene>